<feature type="coiled-coil region" evidence="1">
    <location>
        <begin position="142"/>
        <end position="169"/>
    </location>
</feature>
<dbReference type="EMBL" id="LAZR01000290">
    <property type="protein sequence ID" value="KKN76767.1"/>
    <property type="molecule type" value="Genomic_DNA"/>
</dbReference>
<comment type="caution">
    <text evidence="2">The sequence shown here is derived from an EMBL/GenBank/DDBJ whole genome shotgun (WGS) entry which is preliminary data.</text>
</comment>
<organism evidence="2">
    <name type="scientific">marine sediment metagenome</name>
    <dbReference type="NCBI Taxonomy" id="412755"/>
    <lineage>
        <taxon>unclassified sequences</taxon>
        <taxon>metagenomes</taxon>
        <taxon>ecological metagenomes</taxon>
    </lineage>
</organism>
<reference evidence="2" key="1">
    <citation type="journal article" date="2015" name="Nature">
        <title>Complex archaea that bridge the gap between prokaryotes and eukaryotes.</title>
        <authorList>
            <person name="Spang A."/>
            <person name="Saw J.H."/>
            <person name="Jorgensen S.L."/>
            <person name="Zaremba-Niedzwiedzka K."/>
            <person name="Martijn J."/>
            <person name="Lind A.E."/>
            <person name="van Eijk R."/>
            <person name="Schleper C."/>
            <person name="Guy L."/>
            <person name="Ettema T.J."/>
        </authorList>
    </citation>
    <scope>NUCLEOTIDE SEQUENCE</scope>
</reference>
<gene>
    <name evidence="2" type="ORF">LCGC14_0367380</name>
</gene>
<keyword evidence="1" id="KW-0175">Coiled coil</keyword>
<protein>
    <submittedName>
        <fullName evidence="2">Uncharacterized protein</fullName>
    </submittedName>
</protein>
<evidence type="ECO:0000313" key="2">
    <source>
        <dbReference type="EMBL" id="KKN76767.1"/>
    </source>
</evidence>
<proteinExistence type="predicted"/>
<accession>A0A0F9TPA8</accession>
<evidence type="ECO:0000256" key="1">
    <source>
        <dbReference type="SAM" id="Coils"/>
    </source>
</evidence>
<dbReference type="AlphaFoldDB" id="A0A0F9TPA8"/>
<sequence length="259" mass="30032">MATAKDYIRVMGKAWGDVSPEQMRNVWESHAKSYVRAFWKQEIGVKFSWKIRIGSGNRNTWLQGNVFTVNPKAGWRDINHDMSHFIHWRKTGLSHKGGHMSVERDGAALIRKRFLESGPKPEKAKPEVSLVAKRAASVDRRIVGWEKKLKRAKTALKKLKKQKRYYVKKLADDRLNFTLERKPRKKPAKRLNIFEFGEKHGVNVEKEDWGEGAYSYYVTPKDFVETEADPYYGDHYVHDAKEARERVLAYAKVASPSTP</sequence>
<name>A0A0F9TPA8_9ZZZZ</name>